<reference evidence="3 4" key="1">
    <citation type="submission" date="2019-07" db="EMBL/GenBank/DDBJ databases">
        <title>Draft genome assembly of a fouling barnacle, Amphibalanus amphitrite (Darwin, 1854): The first reference genome for Thecostraca.</title>
        <authorList>
            <person name="Kim W."/>
        </authorList>
    </citation>
    <scope>NUCLEOTIDE SEQUENCE [LARGE SCALE GENOMIC DNA]</scope>
    <source>
        <strain evidence="3">SNU_AA5</strain>
        <tissue evidence="3">Soma without cirri and trophi</tissue>
    </source>
</reference>
<dbReference type="GO" id="GO:0007218">
    <property type="term" value="P:neuropeptide signaling pathway"/>
    <property type="evidence" value="ECO:0007669"/>
    <property type="project" value="UniProtKB-KW"/>
</dbReference>
<dbReference type="OrthoDB" id="6418606at2759"/>
<feature type="compositionally biased region" description="Basic residues" evidence="1">
    <location>
        <begin position="95"/>
        <end position="111"/>
    </location>
</feature>
<feature type="region of interest" description="Disordered" evidence="1">
    <location>
        <begin position="235"/>
        <end position="266"/>
    </location>
</feature>
<gene>
    <name evidence="3" type="primary">ENPP</name>
    <name evidence="3" type="ORF">FJT64_004888</name>
</gene>
<feature type="region of interest" description="Disordered" evidence="1">
    <location>
        <begin position="89"/>
        <end position="113"/>
    </location>
</feature>
<evidence type="ECO:0000256" key="2">
    <source>
        <dbReference type="SAM" id="SignalP"/>
    </source>
</evidence>
<feature type="chain" id="PRO_5025332825" evidence="2">
    <location>
        <begin position="37"/>
        <end position="299"/>
    </location>
</feature>
<protein>
    <submittedName>
        <fullName evidence="3">Enterin neuropeptide</fullName>
    </submittedName>
</protein>
<keyword evidence="2" id="KW-0732">Signal</keyword>
<keyword evidence="4" id="KW-1185">Reference proteome</keyword>
<name>A0A6A4W738_AMPAM</name>
<sequence>MVGHAPFGGSRMGRAVPPPFWLLLCASLLPDTLLNGSPFVTGEPRAVSPVSWRQLLVDLGSLPVDGRPPFYNRDSRMYSRHLRLMGSEFLGKRSGPGRHTHHGSRGRRKRSLGSEFLGKRSADAQFLLQRAPTAELLDKRMAGSEFLGKRVPGSEFLGKRVPEYVDDPVPNAEGIDKEMADWNESEKRAPGTEFLGKRMPGSEFLGKRFAGSEFLGKRKLGSEFLGKRRLDEDSSQFRMSRYPETEEGQSNDSEYPARQTSEDHERSKWARFYHHKSILGKRQGSRNWWGHLQQYERYS</sequence>
<organism evidence="3 4">
    <name type="scientific">Amphibalanus amphitrite</name>
    <name type="common">Striped barnacle</name>
    <name type="synonym">Balanus amphitrite</name>
    <dbReference type="NCBI Taxonomy" id="1232801"/>
    <lineage>
        <taxon>Eukaryota</taxon>
        <taxon>Metazoa</taxon>
        <taxon>Ecdysozoa</taxon>
        <taxon>Arthropoda</taxon>
        <taxon>Crustacea</taxon>
        <taxon>Multicrustacea</taxon>
        <taxon>Cirripedia</taxon>
        <taxon>Thoracica</taxon>
        <taxon>Thoracicalcarea</taxon>
        <taxon>Balanomorpha</taxon>
        <taxon>Balanoidea</taxon>
        <taxon>Balanidae</taxon>
        <taxon>Amphibalaninae</taxon>
        <taxon>Amphibalanus</taxon>
    </lineage>
</organism>
<keyword evidence="3" id="KW-0527">Neuropeptide</keyword>
<dbReference type="EMBL" id="VIIS01001477">
    <property type="protein sequence ID" value="KAF0297681.1"/>
    <property type="molecule type" value="Genomic_DNA"/>
</dbReference>
<dbReference type="Proteomes" id="UP000440578">
    <property type="component" value="Unassembled WGS sequence"/>
</dbReference>
<evidence type="ECO:0000256" key="1">
    <source>
        <dbReference type="SAM" id="MobiDB-lite"/>
    </source>
</evidence>
<comment type="caution">
    <text evidence="3">The sequence shown here is derived from an EMBL/GenBank/DDBJ whole genome shotgun (WGS) entry which is preliminary data.</text>
</comment>
<evidence type="ECO:0000313" key="3">
    <source>
        <dbReference type="EMBL" id="KAF0297681.1"/>
    </source>
</evidence>
<accession>A0A6A4W738</accession>
<proteinExistence type="predicted"/>
<evidence type="ECO:0000313" key="4">
    <source>
        <dbReference type="Proteomes" id="UP000440578"/>
    </source>
</evidence>
<dbReference type="AlphaFoldDB" id="A0A6A4W738"/>
<feature type="signal peptide" evidence="2">
    <location>
        <begin position="1"/>
        <end position="36"/>
    </location>
</feature>